<dbReference type="InterPro" id="IPR052943">
    <property type="entry name" value="TMTC_O-mannosyl-trnsfr"/>
</dbReference>
<feature type="transmembrane region" description="Helical" evidence="1">
    <location>
        <begin position="31"/>
        <end position="52"/>
    </location>
</feature>
<name>A0ABM1RW36_LIMPO</name>
<dbReference type="PANTHER" id="PTHR44809">
    <property type="match status" value="1"/>
</dbReference>
<reference evidence="3" key="1">
    <citation type="submission" date="2025-08" db="UniProtKB">
        <authorList>
            <consortium name="RefSeq"/>
        </authorList>
    </citation>
    <scope>IDENTIFICATION</scope>
    <source>
        <tissue evidence="3">Muscle</tissue>
    </source>
</reference>
<evidence type="ECO:0000313" key="2">
    <source>
        <dbReference type="Proteomes" id="UP000694941"/>
    </source>
</evidence>
<dbReference type="RefSeq" id="XP_022235591.1">
    <property type="nucleotide sequence ID" value="XM_022379883.1"/>
</dbReference>
<evidence type="ECO:0000313" key="3">
    <source>
        <dbReference type="RefSeq" id="XP_022235591.1"/>
    </source>
</evidence>
<keyword evidence="1" id="KW-1133">Transmembrane helix</keyword>
<keyword evidence="1" id="KW-0812">Transmembrane</keyword>
<dbReference type="GeneID" id="111083385"/>
<evidence type="ECO:0000256" key="1">
    <source>
        <dbReference type="SAM" id="Phobius"/>
    </source>
</evidence>
<keyword evidence="2" id="KW-1185">Reference proteome</keyword>
<proteinExistence type="predicted"/>
<organism evidence="2 3">
    <name type="scientific">Limulus polyphemus</name>
    <name type="common">Atlantic horseshoe crab</name>
    <dbReference type="NCBI Taxonomy" id="6850"/>
    <lineage>
        <taxon>Eukaryota</taxon>
        <taxon>Metazoa</taxon>
        <taxon>Ecdysozoa</taxon>
        <taxon>Arthropoda</taxon>
        <taxon>Chelicerata</taxon>
        <taxon>Merostomata</taxon>
        <taxon>Xiphosura</taxon>
        <taxon>Limulidae</taxon>
        <taxon>Limulus</taxon>
    </lineage>
</organism>
<accession>A0ABM1RW36</accession>
<dbReference type="PANTHER" id="PTHR44809:SF1">
    <property type="entry name" value="PROTEIN O-MANNOSYL-TRANSFERASE TMTC1"/>
    <property type="match status" value="1"/>
</dbReference>
<protein>
    <submittedName>
        <fullName evidence="3">Transmembrane and TPR repeat-containing protein CG4050-like</fullName>
    </submittedName>
</protein>
<sequence>MGRTCWLGHIITGGSMQNDTKVSPKVKKESWWWWSRLTLYLCVGIVAGLCYINSLYGDFVHDDIVAVTTNPDVLGKTSLVQVFLADFWGKPMSDPSSHKSYRPLTVLTFRWNMLIGGECLFS</sequence>
<keyword evidence="1" id="KW-0472">Membrane</keyword>
<dbReference type="Proteomes" id="UP000694941">
    <property type="component" value="Unplaced"/>
</dbReference>
<gene>
    <name evidence="3" type="primary">LOC111083385</name>
</gene>